<dbReference type="CDD" id="cd01335">
    <property type="entry name" value="Radical_SAM"/>
    <property type="match status" value="1"/>
</dbReference>
<dbReference type="AlphaFoldDB" id="I4D9C4"/>
<evidence type="ECO:0000256" key="3">
    <source>
        <dbReference type="ARBA" id="ARBA00023004"/>
    </source>
</evidence>
<dbReference type="KEGG" id="dai:Desaci_3513"/>
<keyword evidence="3" id="KW-0408">Iron</keyword>
<dbReference type="InterPro" id="IPR013785">
    <property type="entry name" value="Aldolase_TIM"/>
</dbReference>
<dbReference type="Gene3D" id="3.20.20.70">
    <property type="entry name" value="Aldolase class I"/>
    <property type="match status" value="1"/>
</dbReference>
<evidence type="ECO:0000256" key="2">
    <source>
        <dbReference type="ARBA" id="ARBA00022723"/>
    </source>
</evidence>
<dbReference type="SFLD" id="SFLDG01102">
    <property type="entry name" value="Uncharacterised_Radical_SAM_Su"/>
    <property type="match status" value="1"/>
</dbReference>
<dbReference type="InterPro" id="IPR023874">
    <property type="entry name" value="DNA_rSAM_put"/>
</dbReference>
<dbReference type="EMBL" id="CP003639">
    <property type="protein sequence ID" value="AFM42398.1"/>
    <property type="molecule type" value="Genomic_DNA"/>
</dbReference>
<protein>
    <submittedName>
        <fullName evidence="5">Putative DNA modification/repair radical SAM protein</fullName>
    </submittedName>
</protein>
<dbReference type="GO" id="GO:0046872">
    <property type="term" value="F:metal ion binding"/>
    <property type="evidence" value="ECO:0007669"/>
    <property type="project" value="UniProtKB-KW"/>
</dbReference>
<keyword evidence="4" id="KW-0411">Iron-sulfur</keyword>
<dbReference type="GO" id="GO:0051536">
    <property type="term" value="F:iron-sulfur cluster binding"/>
    <property type="evidence" value="ECO:0007669"/>
    <property type="project" value="UniProtKB-KW"/>
</dbReference>
<accession>I4D9C4</accession>
<dbReference type="NCBIfam" id="TIGR03916">
    <property type="entry name" value="rSAM_link_UDG"/>
    <property type="match status" value="1"/>
</dbReference>
<keyword evidence="1" id="KW-0949">S-adenosyl-L-methionine</keyword>
<dbReference type="InterPro" id="IPR007197">
    <property type="entry name" value="rSAM"/>
</dbReference>
<evidence type="ECO:0000256" key="4">
    <source>
        <dbReference type="ARBA" id="ARBA00023014"/>
    </source>
</evidence>
<keyword evidence="6" id="KW-1185">Reference proteome</keyword>
<dbReference type="HOGENOM" id="CLU_033784_0_0_9"/>
<dbReference type="STRING" id="646529.Desaci_3513"/>
<dbReference type="eggNOG" id="COG4277">
    <property type="taxonomic scope" value="Bacteria"/>
</dbReference>
<gene>
    <name evidence="5" type="ordered locus">Desaci_3513</name>
</gene>
<dbReference type="GO" id="GO:0003824">
    <property type="term" value="F:catalytic activity"/>
    <property type="evidence" value="ECO:0007669"/>
    <property type="project" value="InterPro"/>
</dbReference>
<dbReference type="SUPFAM" id="SSF102114">
    <property type="entry name" value="Radical SAM enzymes"/>
    <property type="match status" value="1"/>
</dbReference>
<dbReference type="SFLD" id="SFLDS00029">
    <property type="entry name" value="Radical_SAM"/>
    <property type="match status" value="1"/>
</dbReference>
<keyword evidence="2" id="KW-0479">Metal-binding</keyword>
<evidence type="ECO:0000313" key="5">
    <source>
        <dbReference type="EMBL" id="AFM42398.1"/>
    </source>
</evidence>
<dbReference type="InterPro" id="IPR051675">
    <property type="entry name" value="Endo/Exo/Phosphatase_dom_1"/>
</dbReference>
<evidence type="ECO:0000256" key="1">
    <source>
        <dbReference type="ARBA" id="ARBA00022691"/>
    </source>
</evidence>
<reference evidence="5 6" key="1">
    <citation type="journal article" date="2012" name="J. Bacteriol.">
        <title>Complete genome sequences of Desulfosporosinus orientis DSM765T, Desulfosporosinus youngiae DSM17734T, Desulfosporosinus meridiei DSM13257T, and Desulfosporosinus acidiphilus DSM22704T.</title>
        <authorList>
            <person name="Pester M."/>
            <person name="Brambilla E."/>
            <person name="Alazard D."/>
            <person name="Rattei T."/>
            <person name="Weinmaier T."/>
            <person name="Han J."/>
            <person name="Lucas S."/>
            <person name="Lapidus A."/>
            <person name="Cheng J.F."/>
            <person name="Goodwin L."/>
            <person name="Pitluck S."/>
            <person name="Peters L."/>
            <person name="Ovchinnikova G."/>
            <person name="Teshima H."/>
            <person name="Detter J.C."/>
            <person name="Han C.S."/>
            <person name="Tapia R."/>
            <person name="Land M.L."/>
            <person name="Hauser L."/>
            <person name="Kyrpides N.C."/>
            <person name="Ivanova N.N."/>
            <person name="Pagani I."/>
            <person name="Huntmann M."/>
            <person name="Wei C.L."/>
            <person name="Davenport K.W."/>
            <person name="Daligault H."/>
            <person name="Chain P.S."/>
            <person name="Chen A."/>
            <person name="Mavromatis K."/>
            <person name="Markowitz V."/>
            <person name="Szeto E."/>
            <person name="Mikhailova N."/>
            <person name="Pati A."/>
            <person name="Wagner M."/>
            <person name="Woyke T."/>
            <person name="Ollivier B."/>
            <person name="Klenk H.P."/>
            <person name="Spring S."/>
            <person name="Loy A."/>
        </authorList>
    </citation>
    <scope>NUCLEOTIDE SEQUENCE [LARGE SCALE GENOMIC DNA]</scope>
    <source>
        <strain evidence="6">DSM 22704 / JCM 16185 / SJ4</strain>
    </source>
</reference>
<dbReference type="PANTHER" id="PTHR21180">
    <property type="entry name" value="ENDONUCLEASE/EXONUCLEASE/PHOSPHATASE FAMILY DOMAIN-CONTAINING PROTEIN 1"/>
    <property type="match status" value="1"/>
</dbReference>
<name>I4D9C4_DESAJ</name>
<dbReference type="SUPFAM" id="SSF47781">
    <property type="entry name" value="RuvA domain 2-like"/>
    <property type="match status" value="1"/>
</dbReference>
<organism evidence="5 6">
    <name type="scientific">Desulfosporosinus acidiphilus (strain DSM 22704 / JCM 16185 / SJ4)</name>
    <dbReference type="NCBI Taxonomy" id="646529"/>
    <lineage>
        <taxon>Bacteria</taxon>
        <taxon>Bacillati</taxon>
        <taxon>Bacillota</taxon>
        <taxon>Clostridia</taxon>
        <taxon>Eubacteriales</taxon>
        <taxon>Desulfitobacteriaceae</taxon>
        <taxon>Desulfosporosinus</taxon>
    </lineage>
</organism>
<dbReference type="Proteomes" id="UP000002892">
    <property type="component" value="Chromosome"/>
</dbReference>
<dbReference type="InterPro" id="IPR010994">
    <property type="entry name" value="RuvA_2-like"/>
</dbReference>
<evidence type="ECO:0000313" key="6">
    <source>
        <dbReference type="Proteomes" id="UP000002892"/>
    </source>
</evidence>
<dbReference type="PANTHER" id="PTHR21180:SF9">
    <property type="entry name" value="TYPE II SECRETION SYSTEM PROTEIN K"/>
    <property type="match status" value="1"/>
</dbReference>
<proteinExistence type="predicted"/>
<dbReference type="InterPro" id="IPR058240">
    <property type="entry name" value="rSAM_sf"/>
</dbReference>
<sequence length="438" mass="49356">MEGIDIDIYDKLMILSDSAKYDVACTSSGIDRRGKQGSIGNAAKAGICHSFAADGRCISLLKVLMTNVCIYDCKYCVNRTSNDARRASFTPAELAELTINFYRRNYIEGLFLSSGVIKSPNYTMEQMIKALTLLRETYRFNGYIHVKAIPGADSELVSRLGLLADRMSINIELPSQESLNLLAPNKTKDSILRPMGLISHKIQENSTDLVKFRHASKFVPAGQSTQLIVGATPDTDHKILTLSEGLYKKYRLKRVFYSAYVPVAEHTLLPSVDTKPPLLREHRLYQADWLLRFYGFEANELLDEQNQNFDLQVDPKCNWAMNHLELFPVEINKAPYEMLLRVPGIGVISAMRILTARKSSVIDFDGLKKMGVVLKRAQYFITCKGKIMNGFKISSDITLRALMSDQHKLLNGFAEQLSLFSDPPMSREEVSQCLTEPR</sequence>